<feature type="binding site" evidence="6">
    <location>
        <position position="235"/>
    </location>
    <ligand>
        <name>a purine D-ribonucleoside</name>
        <dbReference type="ChEBI" id="CHEBI:142355"/>
    </ligand>
</feature>
<feature type="binding site" evidence="6">
    <location>
        <begin position="81"/>
        <end position="83"/>
    </location>
    <ligand>
        <name>phosphate</name>
        <dbReference type="ChEBI" id="CHEBI:43474"/>
    </ligand>
</feature>
<organism evidence="8 9">
    <name type="scientific">Polyangium fumosum</name>
    <dbReference type="NCBI Taxonomy" id="889272"/>
    <lineage>
        <taxon>Bacteria</taxon>
        <taxon>Pseudomonadati</taxon>
        <taxon>Myxococcota</taxon>
        <taxon>Polyangia</taxon>
        <taxon>Polyangiales</taxon>
        <taxon>Polyangiaceae</taxon>
        <taxon>Polyangium</taxon>
    </lineage>
</organism>
<dbReference type="EMBL" id="SSMQ01000047">
    <property type="protein sequence ID" value="TKD00380.1"/>
    <property type="molecule type" value="Genomic_DNA"/>
</dbReference>
<comment type="pathway">
    <text evidence="1 5">Purine metabolism; purine nucleoside salvage.</text>
</comment>
<evidence type="ECO:0000259" key="7">
    <source>
        <dbReference type="Pfam" id="PF01048"/>
    </source>
</evidence>
<feature type="binding site" evidence="6">
    <location>
        <position position="113"/>
    </location>
    <ligand>
        <name>phosphate</name>
        <dbReference type="ChEBI" id="CHEBI:43474"/>
    </ligand>
</feature>
<evidence type="ECO:0000256" key="2">
    <source>
        <dbReference type="ARBA" id="ARBA00006751"/>
    </source>
</evidence>
<protein>
    <recommendedName>
        <fullName evidence="5">Purine nucleoside phosphorylase</fullName>
        <ecNumber evidence="5">2.4.2.1</ecNumber>
    </recommendedName>
    <alternativeName>
        <fullName evidence="5">Inosine-guanosine phosphorylase</fullName>
    </alternativeName>
</protein>
<dbReference type="NCBIfam" id="TIGR01697">
    <property type="entry name" value="PNPH-PUNA-XAPA"/>
    <property type="match status" value="1"/>
</dbReference>
<keyword evidence="9" id="KW-1185">Reference proteome</keyword>
<evidence type="ECO:0000313" key="9">
    <source>
        <dbReference type="Proteomes" id="UP000309215"/>
    </source>
</evidence>
<proteinExistence type="inferred from homology"/>
<comment type="caution">
    <text evidence="8">The sequence shown here is derived from an EMBL/GenBank/DDBJ whole genome shotgun (WGS) entry which is preliminary data.</text>
</comment>
<dbReference type="GO" id="GO:0009116">
    <property type="term" value="P:nucleoside metabolic process"/>
    <property type="evidence" value="ECO:0007669"/>
    <property type="project" value="InterPro"/>
</dbReference>
<dbReference type="GO" id="GO:0004731">
    <property type="term" value="F:purine-nucleoside phosphorylase activity"/>
    <property type="evidence" value="ECO:0007669"/>
    <property type="project" value="UniProtKB-EC"/>
</dbReference>
<evidence type="ECO:0000256" key="3">
    <source>
        <dbReference type="ARBA" id="ARBA00022676"/>
    </source>
</evidence>
<gene>
    <name evidence="8" type="ORF">E8A74_34350</name>
</gene>
<dbReference type="Proteomes" id="UP000309215">
    <property type="component" value="Unassembled WGS sequence"/>
</dbReference>
<dbReference type="Gene3D" id="3.40.50.1580">
    <property type="entry name" value="Nucleoside phosphorylase domain"/>
    <property type="match status" value="1"/>
</dbReference>
<evidence type="ECO:0000256" key="5">
    <source>
        <dbReference type="PIRNR" id="PIRNR000477"/>
    </source>
</evidence>
<accession>A0A4U1J0G1</accession>
<dbReference type="EC" id="2.4.2.1" evidence="5"/>
<feature type="domain" description="Nucleoside phosphorylase" evidence="7">
    <location>
        <begin position="24"/>
        <end position="268"/>
    </location>
</feature>
<keyword evidence="3 5" id="KW-0328">Glycosyltransferase</keyword>
<reference evidence="8 9" key="1">
    <citation type="submission" date="2019-04" db="EMBL/GenBank/DDBJ databases">
        <authorList>
            <person name="Li Y."/>
            <person name="Wang J."/>
        </authorList>
    </citation>
    <scope>NUCLEOTIDE SEQUENCE [LARGE SCALE GENOMIC DNA]</scope>
    <source>
        <strain evidence="8 9">DSM 14668</strain>
    </source>
</reference>
<feature type="binding site" evidence="6">
    <location>
        <position position="193"/>
    </location>
    <ligand>
        <name>a purine D-ribonucleoside</name>
        <dbReference type="ChEBI" id="CHEBI:142355"/>
    </ligand>
</feature>
<comment type="similarity">
    <text evidence="2 5">Belongs to the PNP/MTAP phosphorylase family.</text>
</comment>
<dbReference type="PANTHER" id="PTHR11904:SF9">
    <property type="entry name" value="PURINE NUCLEOSIDE PHOSPHORYLASE-RELATED"/>
    <property type="match status" value="1"/>
</dbReference>
<dbReference type="InterPro" id="IPR035994">
    <property type="entry name" value="Nucleoside_phosphorylase_sf"/>
</dbReference>
<evidence type="ECO:0000256" key="4">
    <source>
        <dbReference type="ARBA" id="ARBA00022679"/>
    </source>
</evidence>
<dbReference type="InterPro" id="IPR011268">
    <property type="entry name" value="Purine_phosphorylase"/>
</dbReference>
<feature type="binding site" evidence="6">
    <location>
        <position position="61"/>
    </location>
    <ligand>
        <name>phosphate</name>
        <dbReference type="ChEBI" id="CHEBI:43474"/>
    </ligand>
</feature>
<evidence type="ECO:0000256" key="6">
    <source>
        <dbReference type="PIRSR" id="PIRSR000477-2"/>
    </source>
</evidence>
<comment type="function">
    <text evidence="5">The purine nucleoside phosphorylases catalyze the phosphorolytic breakdown of the N-glycosidic bond in the beta-(deoxy)ribonucleoside molecules, with the formation of the corresponding free purine bases and pentose-1-phosphate.</text>
</comment>
<dbReference type="CDD" id="cd09009">
    <property type="entry name" value="PNP-EcPNPII_like"/>
    <property type="match status" value="1"/>
</dbReference>
<dbReference type="OrthoDB" id="1523230at2"/>
<evidence type="ECO:0000256" key="1">
    <source>
        <dbReference type="ARBA" id="ARBA00005058"/>
    </source>
</evidence>
<dbReference type="UniPathway" id="UPA00606"/>
<dbReference type="PIRSF" id="PIRSF000477">
    <property type="entry name" value="PurNPase"/>
    <property type="match status" value="1"/>
</dbReference>
<dbReference type="InterPro" id="IPR000845">
    <property type="entry name" value="Nucleoside_phosphorylase_d"/>
</dbReference>
<dbReference type="PANTHER" id="PTHR11904">
    <property type="entry name" value="METHYLTHIOADENOSINE/PURINE NUCLEOSIDE PHOSPHORYLASE"/>
    <property type="match status" value="1"/>
</dbReference>
<dbReference type="RefSeq" id="WP_136933307.1">
    <property type="nucleotide sequence ID" value="NZ_SSMQ01000047.1"/>
</dbReference>
<feature type="binding site" evidence="6">
    <location>
        <position position="212"/>
    </location>
    <ligand>
        <name>phosphate</name>
        <dbReference type="ChEBI" id="CHEBI:43474"/>
    </ligand>
</feature>
<keyword evidence="4 5" id="KW-0808">Transferase</keyword>
<dbReference type="SUPFAM" id="SSF53167">
    <property type="entry name" value="Purine and uridine phosphorylases"/>
    <property type="match status" value="1"/>
</dbReference>
<sequence length="287" mass="30005">MSLISHLDEAVAVIRSKSPLTPVVGVVLGSGLGAWAERLEEHVVLPYSEIPFMPVSTVVGHAGKLWIGLANGVPVACLQGRVHLYEGHAPERAVFGARLLARLGCRAALLTNAAGGTRPTFQPGDLMLLRDHLNLTGQNPLVGPNEAGLGPRFPDMTHAYDRRIAALAREAAADAGVSIHEGIYAGLLGPSYETPAEIAMLRTLGADAVGMSTVHEVIALRHMGVRCGAMSCITNLAAGLSPTPLDHAEVEATARESRDRFTALLSAWVKKIGVAITGGGSWRGGAA</sequence>
<dbReference type="Pfam" id="PF01048">
    <property type="entry name" value="PNP_UDP_1"/>
    <property type="match status" value="1"/>
</dbReference>
<name>A0A4U1J0G1_9BACT</name>
<evidence type="ECO:0000313" key="8">
    <source>
        <dbReference type="EMBL" id="TKD00380.1"/>
    </source>
</evidence>
<dbReference type="GO" id="GO:0005737">
    <property type="term" value="C:cytoplasm"/>
    <property type="evidence" value="ECO:0007669"/>
    <property type="project" value="TreeGrafter"/>
</dbReference>
<dbReference type="AlphaFoldDB" id="A0A4U1J0G1"/>
<feature type="binding site" evidence="6">
    <location>
        <position position="30"/>
    </location>
    <ligand>
        <name>phosphate</name>
        <dbReference type="ChEBI" id="CHEBI:43474"/>
    </ligand>
</feature>
<dbReference type="NCBIfam" id="NF006054">
    <property type="entry name" value="PRK08202.1"/>
    <property type="match status" value="1"/>
</dbReference>